<accession>A0A6G1IWA9</accession>
<name>A0A6G1IWA9_9PLEO</name>
<protein>
    <submittedName>
        <fullName evidence="1">Uncharacterized protein</fullName>
    </submittedName>
</protein>
<reference evidence="1" key="1">
    <citation type="journal article" date="2020" name="Stud. Mycol.">
        <title>101 Dothideomycetes genomes: a test case for predicting lifestyles and emergence of pathogens.</title>
        <authorList>
            <person name="Haridas S."/>
            <person name="Albert R."/>
            <person name="Binder M."/>
            <person name="Bloem J."/>
            <person name="Labutti K."/>
            <person name="Salamov A."/>
            <person name="Andreopoulos B."/>
            <person name="Baker S."/>
            <person name="Barry K."/>
            <person name="Bills G."/>
            <person name="Bluhm B."/>
            <person name="Cannon C."/>
            <person name="Castanera R."/>
            <person name="Culley D."/>
            <person name="Daum C."/>
            <person name="Ezra D."/>
            <person name="Gonzalez J."/>
            <person name="Henrissat B."/>
            <person name="Kuo A."/>
            <person name="Liang C."/>
            <person name="Lipzen A."/>
            <person name="Lutzoni F."/>
            <person name="Magnuson J."/>
            <person name="Mondo S."/>
            <person name="Nolan M."/>
            <person name="Ohm R."/>
            <person name="Pangilinan J."/>
            <person name="Park H.-J."/>
            <person name="Ramirez L."/>
            <person name="Alfaro M."/>
            <person name="Sun H."/>
            <person name="Tritt A."/>
            <person name="Yoshinaga Y."/>
            <person name="Zwiers L.-H."/>
            <person name="Turgeon B."/>
            <person name="Goodwin S."/>
            <person name="Spatafora J."/>
            <person name="Crous P."/>
            <person name="Grigoriev I."/>
        </authorList>
    </citation>
    <scope>NUCLEOTIDE SEQUENCE</scope>
    <source>
        <strain evidence="1">CBS 122367</strain>
    </source>
</reference>
<gene>
    <name evidence="1" type="ORF">K458DRAFT_307327</name>
</gene>
<organism evidence="1 2">
    <name type="scientific">Lentithecium fluviatile CBS 122367</name>
    <dbReference type="NCBI Taxonomy" id="1168545"/>
    <lineage>
        <taxon>Eukaryota</taxon>
        <taxon>Fungi</taxon>
        <taxon>Dikarya</taxon>
        <taxon>Ascomycota</taxon>
        <taxon>Pezizomycotina</taxon>
        <taxon>Dothideomycetes</taxon>
        <taxon>Pleosporomycetidae</taxon>
        <taxon>Pleosporales</taxon>
        <taxon>Massarineae</taxon>
        <taxon>Lentitheciaceae</taxon>
        <taxon>Lentithecium</taxon>
    </lineage>
</organism>
<dbReference type="EMBL" id="MU005587">
    <property type="protein sequence ID" value="KAF2682395.1"/>
    <property type="molecule type" value="Genomic_DNA"/>
</dbReference>
<dbReference type="Proteomes" id="UP000799291">
    <property type="component" value="Unassembled WGS sequence"/>
</dbReference>
<keyword evidence="2" id="KW-1185">Reference proteome</keyword>
<dbReference type="AlphaFoldDB" id="A0A6G1IWA9"/>
<evidence type="ECO:0000313" key="1">
    <source>
        <dbReference type="EMBL" id="KAF2682395.1"/>
    </source>
</evidence>
<dbReference type="OrthoDB" id="3638982at2759"/>
<evidence type="ECO:0000313" key="2">
    <source>
        <dbReference type="Proteomes" id="UP000799291"/>
    </source>
</evidence>
<proteinExistence type="predicted"/>
<sequence length="147" mass="15530">MGKGNGTCNAQLVAKLAGGIEQNLNIQAQELKGVQTLQKLTASNTTGASIKGTSNFQSQQQAVLTIQQAGIDIRAQNQKIAQEINSPAQQGLAIVAQAQVTEMTQVMGLQGGGEQDKKTLEMLAKEVQDGTKQNMMNLMAAETQCAK</sequence>